<keyword evidence="2" id="KW-1185">Reference proteome</keyword>
<protein>
    <submittedName>
        <fullName evidence="1">Uncharacterized protein</fullName>
    </submittedName>
</protein>
<organism evidence="1 2">
    <name type="scientific">Rhizobium mesosinicum</name>
    <dbReference type="NCBI Taxonomy" id="335017"/>
    <lineage>
        <taxon>Bacteria</taxon>
        <taxon>Pseudomonadati</taxon>
        <taxon>Pseudomonadota</taxon>
        <taxon>Alphaproteobacteria</taxon>
        <taxon>Hyphomicrobiales</taxon>
        <taxon>Rhizobiaceae</taxon>
        <taxon>Rhizobium/Agrobacterium group</taxon>
        <taxon>Rhizobium</taxon>
    </lineage>
</organism>
<sequence length="111" mass="12320">MAHSNSRSVPAFSGGSFSGTLISMRVTVLAQSARRTRCAIRAWKHHADILMPEFAEARLCNTDYRQDSLCKEFSGNEPRLIAPHPEAAYRDFSAKTPQLVGSSHWKKIMAG</sequence>
<evidence type="ECO:0000313" key="2">
    <source>
        <dbReference type="Proteomes" id="UP000717752"/>
    </source>
</evidence>
<name>A0ABS7GSM9_9HYPH</name>
<evidence type="ECO:0000313" key="1">
    <source>
        <dbReference type="EMBL" id="MBW9052756.1"/>
    </source>
</evidence>
<comment type="caution">
    <text evidence="1">The sequence shown here is derived from an EMBL/GenBank/DDBJ whole genome shotgun (WGS) entry which is preliminary data.</text>
</comment>
<dbReference type="Proteomes" id="UP000717752">
    <property type="component" value="Unassembled WGS sequence"/>
</dbReference>
<dbReference type="EMBL" id="JAEUAK010000003">
    <property type="protein sequence ID" value="MBW9052756.1"/>
    <property type="molecule type" value="Genomic_DNA"/>
</dbReference>
<gene>
    <name evidence="1" type="ORF">JNB85_10055</name>
</gene>
<accession>A0ABS7GSM9</accession>
<dbReference type="RefSeq" id="WP_220334179.1">
    <property type="nucleotide sequence ID" value="NZ_JAEUAK010000003.1"/>
</dbReference>
<reference evidence="1 2" key="1">
    <citation type="journal article" date="2021" name="MBio">
        <title>Poor Competitiveness of Bradyrhizobium in Pigeon Pea Root Colonization in Indian Soils.</title>
        <authorList>
            <person name="Chalasani D."/>
            <person name="Basu A."/>
            <person name="Pullabhotla S.V.S.R.N."/>
            <person name="Jorrin B."/>
            <person name="Neal A.L."/>
            <person name="Poole P.S."/>
            <person name="Podile A.R."/>
            <person name="Tkacz A."/>
        </authorList>
    </citation>
    <scope>NUCLEOTIDE SEQUENCE [LARGE SCALE GENOMIC DNA]</scope>
    <source>
        <strain evidence="1 2">HU56</strain>
    </source>
</reference>
<proteinExistence type="predicted"/>